<feature type="transmembrane region" description="Helical" evidence="1">
    <location>
        <begin position="304"/>
        <end position="326"/>
    </location>
</feature>
<feature type="transmembrane region" description="Helical" evidence="1">
    <location>
        <begin position="362"/>
        <end position="380"/>
    </location>
</feature>
<organism evidence="2 3">
    <name type="scientific">Microbacterium trichothecenolyticum</name>
    <name type="common">Aureobacterium trichothecenolyticum</name>
    <dbReference type="NCBI Taxonomy" id="69370"/>
    <lineage>
        <taxon>Bacteria</taxon>
        <taxon>Bacillati</taxon>
        <taxon>Actinomycetota</taxon>
        <taxon>Actinomycetes</taxon>
        <taxon>Micrococcales</taxon>
        <taxon>Microbacteriaceae</taxon>
        <taxon>Microbacterium</taxon>
    </lineage>
</organism>
<feature type="transmembrane region" description="Helical" evidence="1">
    <location>
        <begin position="179"/>
        <end position="206"/>
    </location>
</feature>
<comment type="caution">
    <text evidence="2">The sequence shown here is derived from an EMBL/GenBank/DDBJ whole genome shotgun (WGS) entry which is preliminary data.</text>
</comment>
<sequence length="453" mass="45267">MSAEVVHGRRVALVDGASRYDLVVPLHASVDDVLRAAAVSPDGIRIVGVAGREIDRATTMRSLDDGVVLVLVDPSASSGAAAEPPESPNVARRVPAAWAALAVGGGILALLRLLGGDALTAPVRVPVAFIALAAALASAAVFSVAVRDRTATLVPVACLVALAFGGGAALVPDLPASSALVAVFTGLLSGSVVAGVTGVLGATAALRAQGRTAAIVAAVLAAIWGLGLLLHLDATAPAAVTLGIVPIAQRVLQASLVDVAPGTFVDYARFQTTRWTVRQSLPDEVRTIDAADADALVERSAARLTVGVVMLVTAGAASAFTALPSFPGDDPVILGGRIALASTVVLSLLLGSRKSTVPFLRWVERSGAAVVVAAVLVALLPAVTSGLLVIVAGVCLAVGLGCALLTVPIGRGFRSLGWSRTGDVIEALATALSLPAGMLAAGGVEIARAMMAT</sequence>
<keyword evidence="1" id="KW-0472">Membrane</keyword>
<evidence type="ECO:0008006" key="4">
    <source>
        <dbReference type="Google" id="ProtNLM"/>
    </source>
</evidence>
<dbReference type="RefSeq" id="WP_307483326.1">
    <property type="nucleotide sequence ID" value="NZ_JAUTBF010000001.1"/>
</dbReference>
<dbReference type="Proteomes" id="UP001226691">
    <property type="component" value="Unassembled WGS sequence"/>
</dbReference>
<accession>A0ABU0TV87</accession>
<dbReference type="EMBL" id="JAUTBF010000001">
    <property type="protein sequence ID" value="MDQ1123578.1"/>
    <property type="molecule type" value="Genomic_DNA"/>
</dbReference>
<feature type="transmembrane region" description="Helical" evidence="1">
    <location>
        <begin position="152"/>
        <end position="172"/>
    </location>
</feature>
<protein>
    <recommendedName>
        <fullName evidence="4">Type VII secretion integral membrane protein EccD</fullName>
    </recommendedName>
</protein>
<keyword evidence="1" id="KW-0812">Transmembrane</keyword>
<name>A0ABU0TV87_MICTR</name>
<gene>
    <name evidence="2" type="ORF">QE412_002151</name>
</gene>
<feature type="transmembrane region" description="Helical" evidence="1">
    <location>
        <begin position="386"/>
        <end position="410"/>
    </location>
</feature>
<proteinExistence type="predicted"/>
<feature type="transmembrane region" description="Helical" evidence="1">
    <location>
        <begin position="212"/>
        <end position="232"/>
    </location>
</feature>
<feature type="transmembrane region" description="Helical" evidence="1">
    <location>
        <begin position="127"/>
        <end position="146"/>
    </location>
</feature>
<evidence type="ECO:0000256" key="1">
    <source>
        <dbReference type="SAM" id="Phobius"/>
    </source>
</evidence>
<evidence type="ECO:0000313" key="2">
    <source>
        <dbReference type="EMBL" id="MDQ1123578.1"/>
    </source>
</evidence>
<feature type="transmembrane region" description="Helical" evidence="1">
    <location>
        <begin position="96"/>
        <end position="115"/>
    </location>
</feature>
<reference evidence="2 3" key="1">
    <citation type="submission" date="2023-07" db="EMBL/GenBank/DDBJ databases">
        <title>Functional and genomic diversity of the sorghum phyllosphere microbiome.</title>
        <authorList>
            <person name="Shade A."/>
        </authorList>
    </citation>
    <scope>NUCLEOTIDE SEQUENCE [LARGE SCALE GENOMIC DNA]</scope>
    <source>
        <strain evidence="2 3">SORGH_AS_1207</strain>
    </source>
</reference>
<keyword evidence="3" id="KW-1185">Reference proteome</keyword>
<keyword evidence="1" id="KW-1133">Transmembrane helix</keyword>
<feature type="transmembrane region" description="Helical" evidence="1">
    <location>
        <begin position="332"/>
        <end position="350"/>
    </location>
</feature>
<evidence type="ECO:0000313" key="3">
    <source>
        <dbReference type="Proteomes" id="UP001226691"/>
    </source>
</evidence>